<dbReference type="SUPFAM" id="SSF46689">
    <property type="entry name" value="Homeodomain-like"/>
    <property type="match status" value="1"/>
</dbReference>
<dbReference type="PANTHER" id="PTHR47752">
    <property type="entry name" value="HTH-TYPE TRANSCRIPTIONAL REPRESSOR FABR"/>
    <property type="match status" value="1"/>
</dbReference>
<keyword evidence="1 2" id="KW-0238">DNA-binding</keyword>
<dbReference type="Pfam" id="PF00440">
    <property type="entry name" value="TetR_N"/>
    <property type="match status" value="1"/>
</dbReference>
<dbReference type="Gene3D" id="1.10.357.10">
    <property type="entry name" value="Tetracycline Repressor, domain 2"/>
    <property type="match status" value="1"/>
</dbReference>
<feature type="domain" description="HTH tetR-type" evidence="3">
    <location>
        <begin position="9"/>
        <end position="69"/>
    </location>
</feature>
<dbReference type="EMBL" id="CP000155">
    <property type="protein sequence ID" value="ABC29073.1"/>
    <property type="molecule type" value="Genomic_DNA"/>
</dbReference>
<dbReference type="Proteomes" id="UP000000238">
    <property type="component" value="Chromosome"/>
</dbReference>
<organism evidence="4 5">
    <name type="scientific">Hahella chejuensis (strain KCTC 2396)</name>
    <dbReference type="NCBI Taxonomy" id="349521"/>
    <lineage>
        <taxon>Bacteria</taxon>
        <taxon>Pseudomonadati</taxon>
        <taxon>Pseudomonadota</taxon>
        <taxon>Gammaproteobacteria</taxon>
        <taxon>Oceanospirillales</taxon>
        <taxon>Hahellaceae</taxon>
        <taxon>Hahella</taxon>
    </lineage>
</organism>
<dbReference type="STRING" id="349521.HCH_02247"/>
<sequence>MAVRAEKKQQVNRNICNAALRLCRTKGYSGVSLREICREAGIAPPTFYNYYPNLEELGLAIIDEAGLTLRRLMRQTWKEVDVREGVVRRTIRVFGRYLEENGDLFHFVAAERVGRVQAFRDAIEREVKHVVEAMAKPLAEVGATTGRPIAHPLYLSEMLVNCAFQAGVESLSANTEKRNEIIERTIIQARMAIYGSEVMAKGAVTSVSAE</sequence>
<dbReference type="InterPro" id="IPR050692">
    <property type="entry name" value="HTH_transcr_repressor_FabR"/>
</dbReference>
<protein>
    <submittedName>
        <fullName evidence="4">Transcriptional regulator</fullName>
    </submittedName>
</protein>
<proteinExistence type="predicted"/>
<evidence type="ECO:0000259" key="3">
    <source>
        <dbReference type="PROSITE" id="PS50977"/>
    </source>
</evidence>
<keyword evidence="5" id="KW-1185">Reference proteome</keyword>
<evidence type="ECO:0000256" key="1">
    <source>
        <dbReference type="ARBA" id="ARBA00023125"/>
    </source>
</evidence>
<dbReference type="eggNOG" id="COG1309">
    <property type="taxonomic scope" value="Bacteria"/>
</dbReference>
<dbReference type="HOGENOM" id="CLU_081861_0_0_6"/>
<dbReference type="Gene3D" id="1.10.10.60">
    <property type="entry name" value="Homeodomain-like"/>
    <property type="match status" value="1"/>
</dbReference>
<gene>
    <name evidence="4" type="ordered locus">HCH_02247</name>
</gene>
<feature type="DNA-binding region" description="H-T-H motif" evidence="2">
    <location>
        <begin position="32"/>
        <end position="51"/>
    </location>
</feature>
<dbReference type="PROSITE" id="PS50977">
    <property type="entry name" value="HTH_TETR_2"/>
    <property type="match status" value="1"/>
</dbReference>
<reference evidence="4 5" key="1">
    <citation type="journal article" date="2005" name="Nucleic Acids Res.">
        <title>Genomic blueprint of Hahella chejuensis, a marine microbe producing an algicidal agent.</title>
        <authorList>
            <person name="Jeong H."/>
            <person name="Yim J.H."/>
            <person name="Lee C."/>
            <person name="Choi S.-H."/>
            <person name="Park Y.K."/>
            <person name="Yoon S.H."/>
            <person name="Hur C.-G."/>
            <person name="Kang H.-Y."/>
            <person name="Kim D."/>
            <person name="Lee H.H."/>
            <person name="Park K.H."/>
            <person name="Park S.-H."/>
            <person name="Park H.-S."/>
            <person name="Lee H.K."/>
            <person name="Oh T.K."/>
            <person name="Kim J.F."/>
        </authorList>
    </citation>
    <scope>NUCLEOTIDE SEQUENCE [LARGE SCALE GENOMIC DNA]</scope>
    <source>
        <strain evidence="4 5">KCTC 2396</strain>
    </source>
</reference>
<dbReference type="RefSeq" id="WP_011396142.1">
    <property type="nucleotide sequence ID" value="NC_007645.1"/>
</dbReference>
<dbReference type="InterPro" id="IPR001647">
    <property type="entry name" value="HTH_TetR"/>
</dbReference>
<evidence type="ECO:0000313" key="4">
    <source>
        <dbReference type="EMBL" id="ABC29073.1"/>
    </source>
</evidence>
<dbReference type="InterPro" id="IPR009057">
    <property type="entry name" value="Homeodomain-like_sf"/>
</dbReference>
<dbReference type="PANTHER" id="PTHR47752:SF1">
    <property type="entry name" value="HTH-TYPE TRANSCRIPTIONAL REPRESSOR FABR"/>
    <property type="match status" value="1"/>
</dbReference>
<dbReference type="AlphaFoldDB" id="Q2SJV1"/>
<dbReference type="GO" id="GO:0003677">
    <property type="term" value="F:DNA binding"/>
    <property type="evidence" value="ECO:0007669"/>
    <property type="project" value="UniProtKB-UniRule"/>
</dbReference>
<evidence type="ECO:0000256" key="2">
    <source>
        <dbReference type="PROSITE-ProRule" id="PRU00335"/>
    </source>
</evidence>
<name>Q2SJV1_HAHCH</name>
<accession>Q2SJV1</accession>
<dbReference type="NCBIfam" id="NF008402">
    <property type="entry name" value="PRK11202.1"/>
    <property type="match status" value="1"/>
</dbReference>
<dbReference type="OrthoDB" id="8617654at2"/>
<evidence type="ECO:0000313" key="5">
    <source>
        <dbReference type="Proteomes" id="UP000000238"/>
    </source>
</evidence>
<dbReference type="KEGG" id="hch:HCH_02247"/>